<gene>
    <name evidence="2" type="ORF">CAUJ_LOCUS9690</name>
</gene>
<evidence type="ECO:0000313" key="3">
    <source>
        <dbReference type="Proteomes" id="UP000835052"/>
    </source>
</evidence>
<accession>A0A8S1HHC4</accession>
<organism evidence="2 3">
    <name type="scientific">Caenorhabditis auriculariae</name>
    <dbReference type="NCBI Taxonomy" id="2777116"/>
    <lineage>
        <taxon>Eukaryota</taxon>
        <taxon>Metazoa</taxon>
        <taxon>Ecdysozoa</taxon>
        <taxon>Nematoda</taxon>
        <taxon>Chromadorea</taxon>
        <taxon>Rhabditida</taxon>
        <taxon>Rhabditina</taxon>
        <taxon>Rhabditomorpha</taxon>
        <taxon>Rhabditoidea</taxon>
        <taxon>Rhabditidae</taxon>
        <taxon>Peloderinae</taxon>
        <taxon>Caenorhabditis</taxon>
    </lineage>
</organism>
<keyword evidence="3" id="KW-1185">Reference proteome</keyword>
<sequence length="107" mass="12069">MKASIGILLLGLVATIIASPDDAEDDSAAKIASDLQNLEKADVSSDSPRRKFIELFDLPIDEEYERKVKYVRREIVKFFLKIRSETLPRDLPPWLAAALDKRAESSH</sequence>
<dbReference type="AlphaFoldDB" id="A0A8S1HHC4"/>
<proteinExistence type="predicted"/>
<evidence type="ECO:0000313" key="2">
    <source>
        <dbReference type="EMBL" id="CAD6193771.1"/>
    </source>
</evidence>
<feature type="signal peptide" evidence="1">
    <location>
        <begin position="1"/>
        <end position="18"/>
    </location>
</feature>
<reference evidence="2" key="1">
    <citation type="submission" date="2020-10" db="EMBL/GenBank/DDBJ databases">
        <authorList>
            <person name="Kikuchi T."/>
        </authorList>
    </citation>
    <scope>NUCLEOTIDE SEQUENCE</scope>
    <source>
        <strain evidence="2">NKZ352</strain>
    </source>
</reference>
<protein>
    <submittedName>
        <fullName evidence="2">Uncharacterized protein</fullName>
    </submittedName>
</protein>
<dbReference type="EMBL" id="CAJGYM010000038">
    <property type="protein sequence ID" value="CAD6193771.1"/>
    <property type="molecule type" value="Genomic_DNA"/>
</dbReference>
<feature type="chain" id="PRO_5035831118" evidence="1">
    <location>
        <begin position="19"/>
        <end position="107"/>
    </location>
</feature>
<keyword evidence="1" id="KW-0732">Signal</keyword>
<dbReference type="Proteomes" id="UP000835052">
    <property type="component" value="Unassembled WGS sequence"/>
</dbReference>
<name>A0A8S1HHC4_9PELO</name>
<evidence type="ECO:0000256" key="1">
    <source>
        <dbReference type="SAM" id="SignalP"/>
    </source>
</evidence>
<comment type="caution">
    <text evidence="2">The sequence shown here is derived from an EMBL/GenBank/DDBJ whole genome shotgun (WGS) entry which is preliminary data.</text>
</comment>